<reference evidence="2 3" key="1">
    <citation type="submission" date="2017-01" db="EMBL/GenBank/DDBJ databases">
        <title>Complete genome of Tateyamaria omphalii DOK1-4 isolated from seawater in Dokdo.</title>
        <authorList>
            <person name="Kim J.H."/>
            <person name="Chi W.-J."/>
        </authorList>
    </citation>
    <scope>NUCLEOTIDE SEQUENCE [LARGE SCALE GENOMIC DNA]</scope>
    <source>
        <strain evidence="2 3">DOK1-4</strain>
    </source>
</reference>
<keyword evidence="3" id="KW-1185">Reference proteome</keyword>
<organism evidence="2 3">
    <name type="scientific">Tateyamaria omphalii</name>
    <dbReference type="NCBI Taxonomy" id="299262"/>
    <lineage>
        <taxon>Bacteria</taxon>
        <taxon>Pseudomonadati</taxon>
        <taxon>Pseudomonadota</taxon>
        <taxon>Alphaproteobacteria</taxon>
        <taxon>Rhodobacterales</taxon>
        <taxon>Roseobacteraceae</taxon>
        <taxon>Tateyamaria</taxon>
    </lineage>
</organism>
<dbReference type="EMBL" id="CP019312">
    <property type="protein sequence ID" value="APX12726.1"/>
    <property type="molecule type" value="Genomic_DNA"/>
</dbReference>
<dbReference type="AlphaFoldDB" id="A0A1P8MXA5"/>
<feature type="transmembrane region" description="Helical" evidence="1">
    <location>
        <begin position="140"/>
        <end position="161"/>
    </location>
</feature>
<sequence length="190" mass="20051">MASPALACVYPSSLRTINATLLTVLNVGGEVSVHHRGALRRSLGQLDTAAVLSALQEDATRRDARAAQTILTVAQALADGRGVRVEDGVRSDVTRLASAADAACSGAANAATSGEDAAGAEQGKGRNTGQGGRALTFQEGVVRLSLTFTIYLIFLAFLLGLRRQLRERYGRIQQEEDKTQPAQPFDQSAI</sequence>
<dbReference type="Proteomes" id="UP000186336">
    <property type="component" value="Chromosome"/>
</dbReference>
<dbReference type="KEGG" id="tom:BWR18_14305"/>
<name>A0A1P8MXA5_9RHOB</name>
<evidence type="ECO:0000313" key="2">
    <source>
        <dbReference type="EMBL" id="APX12726.1"/>
    </source>
</evidence>
<keyword evidence="1" id="KW-1133">Transmembrane helix</keyword>
<evidence type="ECO:0000313" key="3">
    <source>
        <dbReference type="Proteomes" id="UP000186336"/>
    </source>
</evidence>
<accession>A0A1P8MXA5</accession>
<proteinExistence type="predicted"/>
<protein>
    <submittedName>
        <fullName evidence="2">Uncharacterized protein</fullName>
    </submittedName>
</protein>
<gene>
    <name evidence="2" type="ORF">BWR18_14305</name>
</gene>
<evidence type="ECO:0000256" key="1">
    <source>
        <dbReference type="SAM" id="Phobius"/>
    </source>
</evidence>
<keyword evidence="1" id="KW-0812">Transmembrane</keyword>
<keyword evidence="1" id="KW-0472">Membrane</keyword>